<name>A0ABV5YXZ9_9ACTN</name>
<keyword evidence="3" id="KW-1185">Reference proteome</keyword>
<dbReference type="InterPro" id="IPR036527">
    <property type="entry name" value="SCP2_sterol-bd_dom_sf"/>
</dbReference>
<dbReference type="RefSeq" id="WP_378212711.1">
    <property type="nucleotide sequence ID" value="NZ_JBHLZP010000747.1"/>
</dbReference>
<dbReference type="Gene3D" id="3.30.1050.10">
    <property type="entry name" value="SCP2 sterol-binding domain"/>
    <property type="match status" value="1"/>
</dbReference>
<dbReference type="EMBL" id="JBHLZP010000747">
    <property type="protein sequence ID" value="MFB9839568.1"/>
    <property type="molecule type" value="Genomic_DNA"/>
</dbReference>
<dbReference type="InterPro" id="IPR003033">
    <property type="entry name" value="SCP2_sterol-bd_dom"/>
</dbReference>
<evidence type="ECO:0000259" key="1">
    <source>
        <dbReference type="Pfam" id="PF02036"/>
    </source>
</evidence>
<sequence length="160" mass="17733">AELARARRQRAVARDLRTTARAAVNARGRQTLARLVAARSDDRLERRFGPAAQRVFFAGMVRAFDPGMAMGFEGELEFRLRRGEEETPWTIEVRDGRARVRPEPARSPVVSIRIGAADFLRLLTGEKQAPALALDGRLEIDGDLAFAPRIGEMFGGVSPY</sequence>
<dbReference type="Pfam" id="PF02036">
    <property type="entry name" value="SCP2"/>
    <property type="match status" value="1"/>
</dbReference>
<dbReference type="SUPFAM" id="SSF55718">
    <property type="entry name" value="SCP-like"/>
    <property type="match status" value="1"/>
</dbReference>
<feature type="domain" description="SCP2" evidence="1">
    <location>
        <begin position="71"/>
        <end position="151"/>
    </location>
</feature>
<comment type="caution">
    <text evidence="2">The sequence shown here is derived from an EMBL/GenBank/DDBJ whole genome shotgun (WGS) entry which is preliminary data.</text>
</comment>
<accession>A0ABV5YXZ9</accession>
<proteinExistence type="predicted"/>
<organism evidence="2 3">
    <name type="scientific">Actinoallomurus acaciae</name>
    <dbReference type="NCBI Taxonomy" id="502577"/>
    <lineage>
        <taxon>Bacteria</taxon>
        <taxon>Bacillati</taxon>
        <taxon>Actinomycetota</taxon>
        <taxon>Actinomycetes</taxon>
        <taxon>Streptosporangiales</taxon>
        <taxon>Thermomonosporaceae</taxon>
        <taxon>Actinoallomurus</taxon>
    </lineage>
</organism>
<evidence type="ECO:0000313" key="2">
    <source>
        <dbReference type="EMBL" id="MFB9839568.1"/>
    </source>
</evidence>
<protein>
    <submittedName>
        <fullName evidence="2">SCP2 sterol-binding domain-containing protein</fullName>
    </submittedName>
</protein>
<reference evidence="2 3" key="1">
    <citation type="submission" date="2024-09" db="EMBL/GenBank/DDBJ databases">
        <authorList>
            <person name="Sun Q."/>
            <person name="Mori K."/>
        </authorList>
    </citation>
    <scope>NUCLEOTIDE SEQUENCE [LARGE SCALE GENOMIC DNA]</scope>
    <source>
        <strain evidence="2 3">TBRC 0563</strain>
    </source>
</reference>
<dbReference type="Proteomes" id="UP001589627">
    <property type="component" value="Unassembled WGS sequence"/>
</dbReference>
<evidence type="ECO:0000313" key="3">
    <source>
        <dbReference type="Proteomes" id="UP001589627"/>
    </source>
</evidence>
<feature type="non-terminal residue" evidence="2">
    <location>
        <position position="1"/>
    </location>
</feature>
<gene>
    <name evidence="2" type="ORF">ACFFNX_46245</name>
</gene>